<feature type="compositionally biased region" description="Polar residues" evidence="1">
    <location>
        <begin position="65"/>
        <end position="82"/>
    </location>
</feature>
<gene>
    <name evidence="2" type="ORF">Pfra01_002716700</name>
</gene>
<evidence type="ECO:0000313" key="2">
    <source>
        <dbReference type="EMBL" id="GMF62267.1"/>
    </source>
</evidence>
<feature type="region of interest" description="Disordered" evidence="1">
    <location>
        <begin position="234"/>
        <end position="261"/>
    </location>
</feature>
<feature type="region of interest" description="Disordered" evidence="1">
    <location>
        <begin position="133"/>
        <end position="172"/>
    </location>
</feature>
<keyword evidence="3" id="KW-1185">Reference proteome</keyword>
<protein>
    <submittedName>
        <fullName evidence="2">Unnamed protein product</fullName>
    </submittedName>
</protein>
<evidence type="ECO:0000256" key="1">
    <source>
        <dbReference type="SAM" id="MobiDB-lite"/>
    </source>
</evidence>
<evidence type="ECO:0000313" key="3">
    <source>
        <dbReference type="Proteomes" id="UP001165121"/>
    </source>
</evidence>
<dbReference type="Proteomes" id="UP001165121">
    <property type="component" value="Unassembled WGS sequence"/>
</dbReference>
<organism evidence="2 3">
    <name type="scientific">Phytophthora fragariaefolia</name>
    <dbReference type="NCBI Taxonomy" id="1490495"/>
    <lineage>
        <taxon>Eukaryota</taxon>
        <taxon>Sar</taxon>
        <taxon>Stramenopiles</taxon>
        <taxon>Oomycota</taxon>
        <taxon>Peronosporomycetes</taxon>
        <taxon>Peronosporales</taxon>
        <taxon>Peronosporaceae</taxon>
        <taxon>Phytophthora</taxon>
    </lineage>
</organism>
<feature type="compositionally biased region" description="Polar residues" evidence="1">
    <location>
        <begin position="235"/>
        <end position="246"/>
    </location>
</feature>
<feature type="region of interest" description="Disordered" evidence="1">
    <location>
        <begin position="65"/>
        <end position="118"/>
    </location>
</feature>
<dbReference type="OrthoDB" id="126582at2759"/>
<name>A0A9W6YGQ3_9STRA</name>
<accession>A0A9W6YGQ3</accession>
<dbReference type="AlphaFoldDB" id="A0A9W6YGQ3"/>
<comment type="caution">
    <text evidence="2">The sequence shown here is derived from an EMBL/GenBank/DDBJ whole genome shotgun (WGS) entry which is preliminary data.</text>
</comment>
<reference evidence="2" key="1">
    <citation type="submission" date="2023-04" db="EMBL/GenBank/DDBJ databases">
        <title>Phytophthora fragariaefolia NBRC 109709.</title>
        <authorList>
            <person name="Ichikawa N."/>
            <person name="Sato H."/>
            <person name="Tonouchi N."/>
        </authorList>
    </citation>
    <scope>NUCLEOTIDE SEQUENCE</scope>
    <source>
        <strain evidence="2">NBRC 109709</strain>
    </source>
</reference>
<feature type="compositionally biased region" description="Polar residues" evidence="1">
    <location>
        <begin position="90"/>
        <end position="104"/>
    </location>
</feature>
<dbReference type="EMBL" id="BSXT01006275">
    <property type="protein sequence ID" value="GMF62267.1"/>
    <property type="molecule type" value="Genomic_DNA"/>
</dbReference>
<sequence length="261" mass="28488">MDMVRGPCTYERCEALQDEELVADPCTVCRKPVHHFCSNSLLDGGLDVCVCSIPCRNQLQHASSSVIASNDHQHRSAVSTLQSKKRKQRSANPKRQSNATTQPRSRIGRPRGSASAESMVPLETTHFASTAMPENLSSNGVAGRLAKPPDGGLLRQHTDESGAQDRSTLGSAHHGIVRKRRVHEHDGDPLQQILDEVDSDDERVAHGAKVIAQVASNVEESDVDISTKRAPANLPVTSHQEPSSTAKLHRKKKKSFLYARS</sequence>
<proteinExistence type="predicted"/>